<organism evidence="1 2">
    <name type="scientific">Dendrothele bispora (strain CBS 962.96)</name>
    <dbReference type="NCBI Taxonomy" id="1314807"/>
    <lineage>
        <taxon>Eukaryota</taxon>
        <taxon>Fungi</taxon>
        <taxon>Dikarya</taxon>
        <taxon>Basidiomycota</taxon>
        <taxon>Agaricomycotina</taxon>
        <taxon>Agaricomycetes</taxon>
        <taxon>Agaricomycetidae</taxon>
        <taxon>Agaricales</taxon>
        <taxon>Agaricales incertae sedis</taxon>
        <taxon>Dendrothele</taxon>
    </lineage>
</organism>
<keyword evidence="2" id="KW-1185">Reference proteome</keyword>
<evidence type="ECO:0000313" key="1">
    <source>
        <dbReference type="EMBL" id="THU83981.1"/>
    </source>
</evidence>
<protein>
    <submittedName>
        <fullName evidence="1">Uncharacterized protein</fullName>
    </submittedName>
</protein>
<gene>
    <name evidence="1" type="ORF">K435DRAFT_807100</name>
</gene>
<proteinExistence type="predicted"/>
<name>A0A4S8L698_DENBC</name>
<reference evidence="1 2" key="1">
    <citation type="journal article" date="2019" name="Nat. Ecol. Evol.">
        <title>Megaphylogeny resolves global patterns of mushroom evolution.</title>
        <authorList>
            <person name="Varga T."/>
            <person name="Krizsan K."/>
            <person name="Foldi C."/>
            <person name="Dima B."/>
            <person name="Sanchez-Garcia M."/>
            <person name="Sanchez-Ramirez S."/>
            <person name="Szollosi G.J."/>
            <person name="Szarkandi J.G."/>
            <person name="Papp V."/>
            <person name="Albert L."/>
            <person name="Andreopoulos W."/>
            <person name="Angelini C."/>
            <person name="Antonin V."/>
            <person name="Barry K.W."/>
            <person name="Bougher N.L."/>
            <person name="Buchanan P."/>
            <person name="Buyck B."/>
            <person name="Bense V."/>
            <person name="Catcheside P."/>
            <person name="Chovatia M."/>
            <person name="Cooper J."/>
            <person name="Damon W."/>
            <person name="Desjardin D."/>
            <person name="Finy P."/>
            <person name="Geml J."/>
            <person name="Haridas S."/>
            <person name="Hughes K."/>
            <person name="Justo A."/>
            <person name="Karasinski D."/>
            <person name="Kautmanova I."/>
            <person name="Kiss B."/>
            <person name="Kocsube S."/>
            <person name="Kotiranta H."/>
            <person name="LaButti K.M."/>
            <person name="Lechner B.E."/>
            <person name="Liimatainen K."/>
            <person name="Lipzen A."/>
            <person name="Lukacs Z."/>
            <person name="Mihaltcheva S."/>
            <person name="Morgado L.N."/>
            <person name="Niskanen T."/>
            <person name="Noordeloos M.E."/>
            <person name="Ohm R.A."/>
            <person name="Ortiz-Santana B."/>
            <person name="Ovrebo C."/>
            <person name="Racz N."/>
            <person name="Riley R."/>
            <person name="Savchenko A."/>
            <person name="Shiryaev A."/>
            <person name="Soop K."/>
            <person name="Spirin V."/>
            <person name="Szebenyi C."/>
            <person name="Tomsovsky M."/>
            <person name="Tulloss R.E."/>
            <person name="Uehling J."/>
            <person name="Grigoriev I.V."/>
            <person name="Vagvolgyi C."/>
            <person name="Papp T."/>
            <person name="Martin F.M."/>
            <person name="Miettinen O."/>
            <person name="Hibbett D.S."/>
            <person name="Nagy L.G."/>
        </authorList>
    </citation>
    <scope>NUCLEOTIDE SEQUENCE [LARGE SCALE GENOMIC DNA]</scope>
    <source>
        <strain evidence="1 2">CBS 962.96</strain>
    </source>
</reference>
<evidence type="ECO:0000313" key="2">
    <source>
        <dbReference type="Proteomes" id="UP000297245"/>
    </source>
</evidence>
<accession>A0A4S8L698</accession>
<sequence length="118" mass="13126">MQNHLLGIFEYEKNKYAARDAHNFQSAKAFASTTSQPLTFIAHAAVEKAESSVKVVLFNLPQVTVHTSLSPVQKKIAIPKSLVSQKEEIQNMRVVPEPMTLAKFGSCKLTFALRILQV</sequence>
<dbReference type="Proteomes" id="UP000297245">
    <property type="component" value="Unassembled WGS sequence"/>
</dbReference>
<dbReference type="AlphaFoldDB" id="A0A4S8L698"/>
<dbReference type="EMBL" id="ML179631">
    <property type="protein sequence ID" value="THU83981.1"/>
    <property type="molecule type" value="Genomic_DNA"/>
</dbReference>